<accession>A0A1Q9DT15</accession>
<dbReference type="EMBL" id="LSRX01000401">
    <property type="protein sequence ID" value="OLP98315.1"/>
    <property type="molecule type" value="Genomic_DNA"/>
</dbReference>
<name>A0A1Q9DT15_SYMMI</name>
<comment type="catalytic activity">
    <reaction evidence="1">
        <text>[protein]-peptidylproline (omega=180) = [protein]-peptidylproline (omega=0)</text>
        <dbReference type="Rhea" id="RHEA:16237"/>
        <dbReference type="Rhea" id="RHEA-COMP:10747"/>
        <dbReference type="Rhea" id="RHEA-COMP:10748"/>
        <dbReference type="ChEBI" id="CHEBI:83833"/>
        <dbReference type="ChEBI" id="CHEBI:83834"/>
        <dbReference type="EC" id="5.2.1.8"/>
    </reaction>
</comment>
<dbReference type="InterPro" id="IPR053111">
    <property type="entry name" value="Chloro_FKBP-type_PPIase"/>
</dbReference>
<dbReference type="PANTHER" id="PTHR47598:SF1">
    <property type="entry name" value="PEPTIDYL-PROLYL CIS-TRANS ISOMERASE FKBP17-2, CHLOROPLASTIC"/>
    <property type="match status" value="1"/>
</dbReference>
<dbReference type="InterPro" id="IPR046357">
    <property type="entry name" value="PPIase_dom_sf"/>
</dbReference>
<evidence type="ECO:0000313" key="2">
    <source>
        <dbReference type="EMBL" id="OLP98315.1"/>
    </source>
</evidence>
<evidence type="ECO:0000256" key="1">
    <source>
        <dbReference type="PROSITE-ProRule" id="PRU00277"/>
    </source>
</evidence>
<keyword evidence="1 2" id="KW-0413">Isomerase</keyword>
<dbReference type="PROSITE" id="PS50059">
    <property type="entry name" value="FKBP_PPIASE"/>
    <property type="match status" value="1"/>
</dbReference>
<dbReference type="OrthoDB" id="1902587at2759"/>
<evidence type="ECO:0000313" key="3">
    <source>
        <dbReference type="Proteomes" id="UP000186817"/>
    </source>
</evidence>
<dbReference type="AlphaFoldDB" id="A0A1Q9DT15"/>
<reference evidence="2 3" key="1">
    <citation type="submission" date="2016-02" db="EMBL/GenBank/DDBJ databases">
        <title>Genome analysis of coral dinoflagellate symbionts highlights evolutionary adaptations to a symbiotic lifestyle.</title>
        <authorList>
            <person name="Aranda M."/>
            <person name="Li Y."/>
            <person name="Liew Y.J."/>
            <person name="Baumgarten S."/>
            <person name="Simakov O."/>
            <person name="Wilson M."/>
            <person name="Piel J."/>
            <person name="Ashoor H."/>
            <person name="Bougouffa S."/>
            <person name="Bajic V.B."/>
            <person name="Ryu T."/>
            <person name="Ravasi T."/>
            <person name="Bayer T."/>
            <person name="Micklem G."/>
            <person name="Kim H."/>
            <person name="Bhak J."/>
            <person name="Lajeunesse T.C."/>
            <person name="Voolstra C.R."/>
        </authorList>
    </citation>
    <scope>NUCLEOTIDE SEQUENCE [LARGE SCALE GENOMIC DNA]</scope>
    <source>
        <strain evidence="2 3">CCMP2467</strain>
    </source>
</reference>
<dbReference type="SUPFAM" id="SSF54534">
    <property type="entry name" value="FKBP-like"/>
    <property type="match status" value="1"/>
</dbReference>
<dbReference type="Proteomes" id="UP000186817">
    <property type="component" value="Unassembled WGS sequence"/>
</dbReference>
<proteinExistence type="predicted"/>
<dbReference type="EC" id="5.2.1.8" evidence="1"/>
<dbReference type="Gene3D" id="3.10.50.40">
    <property type="match status" value="1"/>
</dbReference>
<dbReference type="PANTHER" id="PTHR47598">
    <property type="entry name" value="PEPTIDYL-PROLYL CIS-TRANS ISOMERASE FKBP17-2, CHLOROPLASTIC"/>
    <property type="match status" value="1"/>
</dbReference>
<dbReference type="GO" id="GO:0003755">
    <property type="term" value="F:peptidyl-prolyl cis-trans isomerase activity"/>
    <property type="evidence" value="ECO:0007669"/>
    <property type="project" value="UniProtKB-KW"/>
</dbReference>
<protein>
    <recommendedName>
        <fullName evidence="1">peptidylprolyl isomerase</fullName>
        <ecNumber evidence="1">5.2.1.8</ecNumber>
    </recommendedName>
</protein>
<dbReference type="GO" id="GO:0009507">
    <property type="term" value="C:chloroplast"/>
    <property type="evidence" value="ECO:0007669"/>
    <property type="project" value="TreeGrafter"/>
</dbReference>
<sequence length="241" mass="26232">MLPWPWLPAGIGPCSLGPPPPGRDRGLGNRGVQALPRRVGGALIGLGFFGFWPRSSSAKQMRSSREVDRKQLEDGSEVVKLASGVQYIDLRVGRGEVPELGDVVLAHVKGYLMERDDPVFVDTFSDGRPLVFSLGTEPQGLTEGLSEALATMKLGSIRAVQVPSYLGYPEGLARANVKPPLRLPIPRKEGLRYEVELLRCVQAPAENGAKESQRLCCSDAEYPCKLSKDIRLDVTDVPSQK</sequence>
<organism evidence="2 3">
    <name type="scientific">Symbiodinium microadriaticum</name>
    <name type="common">Dinoflagellate</name>
    <name type="synonym">Zooxanthella microadriatica</name>
    <dbReference type="NCBI Taxonomy" id="2951"/>
    <lineage>
        <taxon>Eukaryota</taxon>
        <taxon>Sar</taxon>
        <taxon>Alveolata</taxon>
        <taxon>Dinophyceae</taxon>
        <taxon>Suessiales</taxon>
        <taxon>Symbiodiniaceae</taxon>
        <taxon>Symbiodinium</taxon>
    </lineage>
</organism>
<gene>
    <name evidence="2" type="primary">FKBP17-2</name>
    <name evidence="2" type="ORF">AK812_SmicGene19236</name>
</gene>
<keyword evidence="3" id="KW-1185">Reference proteome</keyword>
<keyword evidence="1" id="KW-0697">Rotamase</keyword>
<dbReference type="Pfam" id="PF00254">
    <property type="entry name" value="FKBP_C"/>
    <property type="match status" value="1"/>
</dbReference>
<dbReference type="InterPro" id="IPR001179">
    <property type="entry name" value="PPIase_FKBP_dom"/>
</dbReference>
<comment type="caution">
    <text evidence="2">The sequence shown here is derived from an EMBL/GenBank/DDBJ whole genome shotgun (WGS) entry which is preliminary data.</text>
</comment>